<dbReference type="EMBL" id="JACHXW010000006">
    <property type="protein sequence ID" value="MBB3152470.1"/>
    <property type="molecule type" value="Genomic_DNA"/>
</dbReference>
<dbReference type="AlphaFoldDB" id="A0A7W5GA77"/>
<accession>A0A7W5GA77</accession>
<dbReference type="InterPro" id="IPR025503">
    <property type="entry name" value="DUF4391"/>
</dbReference>
<evidence type="ECO:0000313" key="1">
    <source>
        <dbReference type="EMBL" id="MBB3152470.1"/>
    </source>
</evidence>
<keyword evidence="2" id="KW-1185">Reference proteome</keyword>
<gene>
    <name evidence="1" type="ORF">FHS16_002520</name>
</gene>
<proteinExistence type="predicted"/>
<dbReference type="Proteomes" id="UP000518605">
    <property type="component" value="Unassembled WGS sequence"/>
</dbReference>
<reference evidence="1 2" key="1">
    <citation type="submission" date="2020-08" db="EMBL/GenBank/DDBJ databases">
        <title>Genomic Encyclopedia of Type Strains, Phase III (KMG-III): the genomes of soil and plant-associated and newly described type strains.</title>
        <authorList>
            <person name="Whitman W."/>
        </authorList>
    </citation>
    <scope>NUCLEOTIDE SEQUENCE [LARGE SCALE GENOMIC DNA]</scope>
    <source>
        <strain evidence="1 2">CECT 8234</strain>
    </source>
</reference>
<sequence>MFYEQAVFSKQEKQIFTDYLDSIRIIGLLNQDVMSAQPLVSADINYTDISVLLVQIKDMEKCKKISKLIHKSIPYPVLMFLYNEEQVIVSTALKRIHHVKKSESVVDEIALSHEINVNGLQEADQAFVSKLHLETLPYTNFYRLYQEIHYRIKITKVIDFTGVYPVNLGAAAIILQRLDQVLSLSEEIKKLRGQLSTEKNFAKKMDLHVIITIQEKQLSAIIEQLKEVC</sequence>
<dbReference type="Pfam" id="PF14335">
    <property type="entry name" value="DUF4391"/>
    <property type="match status" value="1"/>
</dbReference>
<evidence type="ECO:0008006" key="3">
    <source>
        <dbReference type="Google" id="ProtNLM"/>
    </source>
</evidence>
<protein>
    <recommendedName>
        <fullName evidence="3">DUF4391 domain-containing protein</fullName>
    </recommendedName>
</protein>
<comment type="caution">
    <text evidence="1">The sequence shown here is derived from an EMBL/GenBank/DDBJ whole genome shotgun (WGS) entry which is preliminary data.</text>
</comment>
<evidence type="ECO:0000313" key="2">
    <source>
        <dbReference type="Proteomes" id="UP000518605"/>
    </source>
</evidence>
<name>A0A7W5GA77_9BACL</name>
<organism evidence="1 2">
    <name type="scientific">Paenibacillus endophyticus</name>
    <dbReference type="NCBI Taxonomy" id="1294268"/>
    <lineage>
        <taxon>Bacteria</taxon>
        <taxon>Bacillati</taxon>
        <taxon>Bacillota</taxon>
        <taxon>Bacilli</taxon>
        <taxon>Bacillales</taxon>
        <taxon>Paenibacillaceae</taxon>
        <taxon>Paenibacillus</taxon>
    </lineage>
</organism>